<dbReference type="InterPro" id="IPR013320">
    <property type="entry name" value="ConA-like_dom_sf"/>
</dbReference>
<dbReference type="Pfam" id="PF00622">
    <property type="entry name" value="SPRY"/>
    <property type="match status" value="1"/>
</dbReference>
<dbReference type="GO" id="GO:0019005">
    <property type="term" value="C:SCF ubiquitin ligase complex"/>
    <property type="evidence" value="ECO:0007669"/>
    <property type="project" value="TreeGrafter"/>
</dbReference>
<dbReference type="AlphaFoldDB" id="A0AA36FVZ4"/>
<dbReference type="PROSITE" id="PS50188">
    <property type="entry name" value="B302_SPRY"/>
    <property type="match status" value="1"/>
</dbReference>
<gene>
    <name evidence="2" type="ORF">MSPICULIGERA_LOCUS3020</name>
</gene>
<feature type="non-terminal residue" evidence="2">
    <location>
        <position position="1"/>
    </location>
</feature>
<evidence type="ECO:0000259" key="1">
    <source>
        <dbReference type="PROSITE" id="PS50188"/>
    </source>
</evidence>
<keyword evidence="3" id="KW-1185">Reference proteome</keyword>
<dbReference type="PANTHER" id="PTHR12245:SF12">
    <property type="entry name" value="SPRY DOMAIN-CONTAINING SOCS BOX PROTEIN 3"/>
    <property type="match status" value="1"/>
</dbReference>
<dbReference type="PANTHER" id="PTHR12245">
    <property type="entry name" value="SPRY DOMAIN CONTAINING SOCS BOX PROTEIN"/>
    <property type="match status" value="1"/>
</dbReference>
<proteinExistence type="predicted"/>
<dbReference type="InterPro" id="IPR043136">
    <property type="entry name" value="B30.2/SPRY_sf"/>
</dbReference>
<feature type="domain" description="B30.2/SPRY" evidence="1">
    <location>
        <begin position="13"/>
        <end position="222"/>
    </location>
</feature>
<name>A0AA36FVZ4_9BILA</name>
<dbReference type="Proteomes" id="UP001177023">
    <property type="component" value="Unassembled WGS sequence"/>
</dbReference>
<protein>
    <recommendedName>
        <fullName evidence="1">B30.2/SPRY domain-containing protein</fullName>
    </recommendedName>
</protein>
<dbReference type="GO" id="GO:0043161">
    <property type="term" value="P:proteasome-mediated ubiquitin-dependent protein catabolic process"/>
    <property type="evidence" value="ECO:0007669"/>
    <property type="project" value="TreeGrafter"/>
</dbReference>
<dbReference type="InterPro" id="IPR050672">
    <property type="entry name" value="FBXO45-Fsn/SPSB_families"/>
</dbReference>
<evidence type="ECO:0000313" key="2">
    <source>
        <dbReference type="EMBL" id="CAJ0564338.1"/>
    </source>
</evidence>
<accession>A0AA36FVZ4</accession>
<sequence length="425" mass="46923">MAVISDAAMNEPSISGVSHHQNYRLLSAQGDVPLLAPGSQAEVPHFLLDEDWHWVDDKRNGDVEVSRDQVVFHPTYAYGTSGVRGNKKLIRGCVAYWEIIVAGKLYGTSVMFGIGTSKVKTKLEWMFADLLGSDTESYGLNHQAIAQHNGLMVRAARTPMPEDNCVVGMLFDGREGTLSYFVNGQFLCTPFTCIDMTKEYYPMISSTAQQSRFIVQAQKSLYPIDTLEVMATKRVSHLLLDDSADNLPLPTAQKHAVDAAKQRRDELRAQGQHLAQWTAHRLVLPDDVFRTVLEKDQACQADADCTAPFARCVEIDTANRTAMMCVSKTETWFYPAPFCPENRCADGLSCYPLAGSDKKLCGSTANYKKVRAAYHPCNLAADCGAGFTCARLLGTQVMGCAPMGRKSIAFFNCPTCRDKPMNEPE</sequence>
<organism evidence="2 3">
    <name type="scientific">Mesorhabditis spiculigera</name>
    <dbReference type="NCBI Taxonomy" id="96644"/>
    <lineage>
        <taxon>Eukaryota</taxon>
        <taxon>Metazoa</taxon>
        <taxon>Ecdysozoa</taxon>
        <taxon>Nematoda</taxon>
        <taxon>Chromadorea</taxon>
        <taxon>Rhabditida</taxon>
        <taxon>Rhabditina</taxon>
        <taxon>Rhabditomorpha</taxon>
        <taxon>Rhabditoidea</taxon>
        <taxon>Rhabditidae</taxon>
        <taxon>Mesorhabditinae</taxon>
        <taxon>Mesorhabditis</taxon>
    </lineage>
</organism>
<dbReference type="InterPro" id="IPR003877">
    <property type="entry name" value="SPRY_dom"/>
</dbReference>
<evidence type="ECO:0000313" key="3">
    <source>
        <dbReference type="Proteomes" id="UP001177023"/>
    </source>
</evidence>
<dbReference type="Gene3D" id="2.60.120.920">
    <property type="match status" value="1"/>
</dbReference>
<dbReference type="SUPFAM" id="SSF49899">
    <property type="entry name" value="Concanavalin A-like lectins/glucanases"/>
    <property type="match status" value="1"/>
</dbReference>
<comment type="caution">
    <text evidence="2">The sequence shown here is derived from an EMBL/GenBank/DDBJ whole genome shotgun (WGS) entry which is preliminary data.</text>
</comment>
<dbReference type="InterPro" id="IPR001870">
    <property type="entry name" value="B30.2/SPRY"/>
</dbReference>
<dbReference type="EMBL" id="CATQJA010000858">
    <property type="protein sequence ID" value="CAJ0564338.1"/>
    <property type="molecule type" value="Genomic_DNA"/>
</dbReference>
<reference evidence="2" key="1">
    <citation type="submission" date="2023-06" db="EMBL/GenBank/DDBJ databases">
        <authorList>
            <person name="Delattre M."/>
        </authorList>
    </citation>
    <scope>NUCLEOTIDE SEQUENCE</scope>
    <source>
        <strain evidence="2">AF72</strain>
    </source>
</reference>